<comment type="similarity">
    <text evidence="10">Belongs to the S16-like long tail fiber protein Gp37 family.</text>
</comment>
<dbReference type="Pfam" id="PF21446">
    <property type="entry name" value="Gp34_trimer"/>
    <property type="match status" value="1"/>
</dbReference>
<dbReference type="CDD" id="cd19958">
    <property type="entry name" value="pyocin_knob"/>
    <property type="match status" value="1"/>
</dbReference>
<evidence type="ECO:0000256" key="1">
    <source>
        <dbReference type="ARBA" id="ARBA00004328"/>
    </source>
</evidence>
<dbReference type="Gene3D" id="6.20.80.10">
    <property type="match status" value="1"/>
</dbReference>
<evidence type="ECO:0000256" key="4">
    <source>
        <dbReference type="ARBA" id="ARBA00022732"/>
    </source>
</evidence>
<comment type="function">
    <text evidence="9">The C-terminal chaperone protein mediates homotrimerization and proper folding of the catalytic trimer.</text>
</comment>
<evidence type="ECO:0000256" key="3">
    <source>
        <dbReference type="ARBA" id="ARBA00022672"/>
    </source>
</evidence>
<dbReference type="InterPro" id="IPR048390">
    <property type="entry name" value="Gp34_trimer"/>
</dbReference>
<proteinExistence type="inferred from homology"/>
<dbReference type="PROSITE" id="PS51688">
    <property type="entry name" value="ICA"/>
    <property type="match status" value="1"/>
</dbReference>
<dbReference type="Pfam" id="PF20744">
    <property type="entry name" value="gp37_trimer"/>
    <property type="match status" value="1"/>
</dbReference>
<keyword evidence="6" id="KW-0946">Virion</keyword>
<dbReference type="GO" id="GO:0098024">
    <property type="term" value="C:virus tail, fiber"/>
    <property type="evidence" value="ECO:0007669"/>
    <property type="project" value="UniProtKB-KW"/>
</dbReference>
<dbReference type="Pfam" id="PF13884">
    <property type="entry name" value="Peptidase_S74"/>
    <property type="match status" value="1"/>
</dbReference>
<accession>A0A0B6VP17</accession>
<dbReference type="InterPro" id="IPR048388">
    <property type="entry name" value="Gp37_trimer"/>
</dbReference>
<protein>
    <recommendedName>
        <fullName evidence="12">Long tail fiber protein Gp37</fullName>
    </recommendedName>
    <alternativeName>
        <fullName evidence="8">Receptor-recognizing protein</fullName>
    </alternativeName>
</protein>
<evidence type="ECO:0000256" key="6">
    <source>
        <dbReference type="ARBA" id="ARBA00022844"/>
    </source>
</evidence>
<evidence type="ECO:0000313" key="15">
    <source>
        <dbReference type="Proteomes" id="UP000204657"/>
    </source>
</evidence>
<keyword evidence="7" id="KW-1160">Virus entry into host cell</keyword>
<evidence type="ECO:0000259" key="13">
    <source>
        <dbReference type="PROSITE" id="PS51688"/>
    </source>
</evidence>
<keyword evidence="4" id="KW-1227">Viral tail protein</keyword>
<keyword evidence="15" id="KW-1185">Reference proteome</keyword>
<gene>
    <name evidence="14" type="primary">37</name>
</gene>
<name>A0A0B6VP17_9CAUD</name>
<evidence type="ECO:0000256" key="2">
    <source>
        <dbReference type="ARBA" id="ARBA00022581"/>
    </source>
</evidence>
<sequence>MADIKQIQFKRSVTAGKKPAATDLVEGELAINLTDRTIFTKDRQGQVVDLGFAKGGRVDGDITQVGSYTQTGNFNQTGNFTTTGDVSAKTLLVSSGVESQGDIRANSGVIRTRANAASNSHVWFEGIEVGSAKNFERGVLYAPPQTVNAGAINLRVLNGTATDAGQALFSFRGDGDFNIQRDFLGQRSRLAIESVAPTMNTSRLYTRDRSWNQFGANESYGWNDIVNWTPAENGPLALNYVYKGRAMASGTIWHQLLDERVTPEWSLYTGAGPSQKMFSVFSQGGNGHGRFSGSMMIGGGINDISELNDNSIALGEKNTGIRRTSTGNLDLITSGGMHLRLSSVMGANVSYKRLLVQHSDANGNAINPAGNNAQLQIDTSGDANNTGGNGLTLIGYYTTGGEYYHYFRGKGEAAFSMGKGVRIDQGGLTVNGNSTFTNALTVNGTVSSSRFDALGDIAFKNTGPRHIRWEYINSGGATAVDGYIYKDGPSSSPRRPGIRVNCSAPNGDSSGEFVFGEDGNFTVPKNISPGSYSNFDSRYQNLFQLGANVNLDTLVQDSQIGEWAQHANANTSLALNYPEALAGHLTVSSGAGVQQRYHVYNSTRVYLRAKYSSEAWRPWDRVITEDYITSGVAAPFVSRDPSQNQFRAVSNNGAYGFFIRNDGGSTYFMLTNQNDPMGSWNGLRPLTISNANGNVSIGHTLTVGGGTIEWGNAATRAALANDGNLKGTRWASFGGATWAGDAVQWVHNQNVSKAGDTMTGKLTISNTSGNMVTMNATAGGATYVLGQRAGTNGFYVGMGGSGNNATFHSYLNGTTLELRPSDLYFNKTVYGNGDANFNNVYIRSDITLKRNFKSIENALDKVDKLEGLIYEKKNSRESTEYETTEAGIIAQSLQAVLPEAVAEHEGVLNVSASGTIALLVNAIKELKARVEYLESK</sequence>
<dbReference type="KEGG" id="vg:26519026"/>
<comment type="subcellular location">
    <subcellularLocation>
        <location evidence="1">Virion</location>
    </subcellularLocation>
</comment>
<evidence type="ECO:0000256" key="9">
    <source>
        <dbReference type="ARBA" id="ARBA00035610"/>
    </source>
</evidence>
<evidence type="ECO:0000256" key="7">
    <source>
        <dbReference type="ARBA" id="ARBA00023296"/>
    </source>
</evidence>
<evidence type="ECO:0000313" key="14">
    <source>
        <dbReference type="EMBL" id="BAQ22923.1"/>
    </source>
</evidence>
<feature type="domain" description="Peptidase S74" evidence="13">
    <location>
        <begin position="844"/>
        <end position="936"/>
    </location>
</feature>
<dbReference type="GO" id="GO:0046718">
    <property type="term" value="P:symbiont entry into host cell"/>
    <property type="evidence" value="ECO:0007669"/>
    <property type="project" value="UniProtKB-KW"/>
</dbReference>
<dbReference type="GO" id="GO:0019062">
    <property type="term" value="P:virion attachment to host cell"/>
    <property type="evidence" value="ECO:0007669"/>
    <property type="project" value="UniProtKB-KW"/>
</dbReference>
<dbReference type="RefSeq" id="YP_009190431.1">
    <property type="nucleotide sequence ID" value="NC_028683.1"/>
</dbReference>
<dbReference type="OrthoDB" id="94at10239"/>
<evidence type="ECO:0000256" key="10">
    <source>
        <dbReference type="ARBA" id="ARBA00035637"/>
    </source>
</evidence>
<comment type="subunit">
    <text evidence="11">Homotrimer. Interacts with the receptor-recognizing protein Gp38.</text>
</comment>
<keyword evidence="5" id="KW-1161">Viral attachment to host cell</keyword>
<evidence type="ECO:0000256" key="5">
    <source>
        <dbReference type="ARBA" id="ARBA00022804"/>
    </source>
</evidence>
<organism evidence="14 15">
    <name type="scientific">Edwardsiella phage PEi20</name>
    <dbReference type="NCBI Taxonomy" id="1608310"/>
    <lineage>
        <taxon>Viruses</taxon>
        <taxon>Duplodnaviria</taxon>
        <taxon>Heunggongvirae</taxon>
        <taxon>Uroviricota</taxon>
        <taxon>Caudoviricetes</taxon>
        <taxon>Pantevenvirales</taxon>
        <taxon>Straboviridae</taxon>
        <taxon>Tevenvirinae</taxon>
        <taxon>Kanagawavirus</taxon>
        <taxon>Kanagawavirus pei20</taxon>
    </lineage>
</organism>
<keyword evidence="2" id="KW-0945">Host-virus interaction</keyword>
<evidence type="ECO:0000256" key="12">
    <source>
        <dbReference type="ARBA" id="ARBA00035705"/>
    </source>
</evidence>
<dbReference type="GeneID" id="26519026"/>
<dbReference type="Proteomes" id="UP000204657">
    <property type="component" value="Segment"/>
</dbReference>
<dbReference type="InterPro" id="IPR030392">
    <property type="entry name" value="S74_ICA"/>
</dbReference>
<reference evidence="14 15" key="1">
    <citation type="submission" date="2015-02" db="EMBL/GenBank/DDBJ databases">
        <title>Complete genome sequences of Edwardsiella bacteriophages, PEi20 and PEi26.</title>
        <authorList>
            <person name="Yasuike M."/>
            <person name="Nishiki I."/>
            <person name="Iwasaki Y."/>
            <person name="Nakamura Y."/>
            <person name="Fujiwara A."/>
            <person name="Hassan E.S."/>
            <person name="Mahmoud M.M."/>
            <person name="Kawato Y."/>
            <person name="Nagai S."/>
            <person name="Kobayashi T."/>
            <person name="Ototake M."/>
            <person name="Nakai T."/>
        </authorList>
    </citation>
    <scope>NUCLEOTIDE SEQUENCE [LARGE SCALE GENOMIC DNA]</scope>
</reference>
<dbReference type="EMBL" id="AP014714">
    <property type="protein sequence ID" value="BAQ22923.1"/>
    <property type="molecule type" value="Genomic_DNA"/>
</dbReference>
<evidence type="ECO:0000256" key="8">
    <source>
        <dbReference type="ARBA" id="ARBA00033188"/>
    </source>
</evidence>
<evidence type="ECO:0000256" key="11">
    <source>
        <dbReference type="ARBA" id="ARBA00035669"/>
    </source>
</evidence>
<keyword evidence="3" id="KW-1230">Viral tail fiber protein</keyword>